<accession>A0A7U4M2Q3</accession>
<proteinExistence type="predicted"/>
<name>A0A7U4M2Q3_9BACT</name>
<feature type="transmembrane region" description="Helical" evidence="1">
    <location>
        <begin position="142"/>
        <end position="166"/>
    </location>
</feature>
<sequence length="326" mass="36580">MFYKIVFLFTFLFSLAQADLIRPVYLEVIQKTPDSYALFLKVPAKGDAKTPMKVNAIEGCEEKGEHVRESKKGVYSDRYTLVCAQGLKGKTIEVQGLENTKRDLLLRLEFLDSTSQSALLDPLHNSYTVKERTPSAQVMKTYTWLGITHILMGFDHLCFVFLLLVIVKNMRRLLWTITAFTLAHSITMAASTLGVVHLPQQPVEAMIALSILFLAMEIVHEEQGKPGITSRYPWLIAFTFGLLHGFGFAGALAEIGLPQEAITLALIFFNIGVELGQLIFVTIVVFVALLLRHLIDAKLMEKVEMFIVYGIGGLSAFWVFDRILAF</sequence>
<dbReference type="KEGG" id="slh:YH65_10365"/>
<feature type="transmembrane region" description="Helical" evidence="1">
    <location>
        <begin position="232"/>
        <end position="253"/>
    </location>
</feature>
<evidence type="ECO:0000313" key="3">
    <source>
        <dbReference type="Proteomes" id="UP000034444"/>
    </source>
</evidence>
<dbReference type="Proteomes" id="UP000034444">
    <property type="component" value="Chromosome"/>
</dbReference>
<dbReference type="RefSeq" id="WP_046551807.1">
    <property type="nucleotide sequence ID" value="NZ_CP011308.1"/>
</dbReference>
<dbReference type="EMBL" id="CP011308">
    <property type="protein sequence ID" value="AKF25745.1"/>
    <property type="molecule type" value="Genomic_DNA"/>
</dbReference>
<protein>
    <recommendedName>
        <fullName evidence="4">HupE/UreJ family protein</fullName>
    </recommendedName>
</protein>
<evidence type="ECO:0008006" key="4">
    <source>
        <dbReference type="Google" id="ProtNLM"/>
    </source>
</evidence>
<evidence type="ECO:0000313" key="2">
    <source>
        <dbReference type="EMBL" id="AKF25745.1"/>
    </source>
</evidence>
<reference evidence="2 3" key="1">
    <citation type="submission" date="2015-04" db="EMBL/GenBank/DDBJ databases">
        <title>Complete genome sequence of Sulfurovum lithotrophicum ATCC BAA-797T.</title>
        <authorList>
            <person name="Ahn J."/>
            <person name="Park G."/>
            <person name="Jeon W."/>
            <person name="Jang Y."/>
            <person name="Jang M."/>
            <person name="Lee H."/>
            <person name="Lee H."/>
        </authorList>
    </citation>
    <scope>NUCLEOTIDE SEQUENCE [LARGE SCALE GENOMIC DNA]</scope>
    <source>
        <strain evidence="3">ATCC BAA-797 / 42BKT</strain>
    </source>
</reference>
<dbReference type="AlphaFoldDB" id="A0A7U4M2Q3"/>
<dbReference type="OrthoDB" id="9808870at2"/>
<reference evidence="3" key="2">
    <citation type="journal article" date="2017" name="Stand. Genomic Sci.">
        <title>Complete genome sequence of the sulfur-oxidizing chemolithoautotrophic Sulfurovum lithotrophicum 42BKTT.</title>
        <authorList>
            <person name="Jeon W."/>
            <person name="Priscilla L."/>
            <person name="Park G."/>
            <person name="Lee H."/>
            <person name="Lee N."/>
            <person name="Lee D."/>
            <person name="Kwon H."/>
            <person name="Ahn I."/>
            <person name="Lee C."/>
            <person name="Lee H."/>
            <person name="Ahn J."/>
        </authorList>
    </citation>
    <scope>NUCLEOTIDE SEQUENCE [LARGE SCALE GENOMIC DNA]</scope>
    <source>
        <strain evidence="3">ATCC BAA-797 / 42BKT</strain>
    </source>
</reference>
<keyword evidence="1" id="KW-0472">Membrane</keyword>
<dbReference type="InterPro" id="IPR032809">
    <property type="entry name" value="Put_HupE_UreJ"/>
</dbReference>
<keyword evidence="1" id="KW-0812">Transmembrane</keyword>
<feature type="transmembrane region" description="Helical" evidence="1">
    <location>
        <begin position="265"/>
        <end position="291"/>
    </location>
</feature>
<evidence type="ECO:0000256" key="1">
    <source>
        <dbReference type="SAM" id="Phobius"/>
    </source>
</evidence>
<feature type="transmembrane region" description="Helical" evidence="1">
    <location>
        <begin position="303"/>
        <end position="320"/>
    </location>
</feature>
<feature type="transmembrane region" description="Helical" evidence="1">
    <location>
        <begin position="173"/>
        <end position="196"/>
    </location>
</feature>
<organism evidence="2 3">
    <name type="scientific">Sulfurovum lithotrophicum</name>
    <dbReference type="NCBI Taxonomy" id="206403"/>
    <lineage>
        <taxon>Bacteria</taxon>
        <taxon>Pseudomonadati</taxon>
        <taxon>Campylobacterota</taxon>
        <taxon>Epsilonproteobacteria</taxon>
        <taxon>Campylobacterales</taxon>
        <taxon>Sulfurovaceae</taxon>
        <taxon>Sulfurovum</taxon>
    </lineage>
</organism>
<gene>
    <name evidence="2" type="ORF">YH65_10365</name>
</gene>
<dbReference type="Pfam" id="PF13795">
    <property type="entry name" value="HupE_UreJ_2"/>
    <property type="match status" value="1"/>
</dbReference>
<keyword evidence="3" id="KW-1185">Reference proteome</keyword>
<keyword evidence="1" id="KW-1133">Transmembrane helix</keyword>